<evidence type="ECO:0000256" key="5">
    <source>
        <dbReference type="ARBA" id="ARBA00022553"/>
    </source>
</evidence>
<comment type="catalytic activity">
    <reaction evidence="1">
        <text>ATP + protein L-histidine = ADP + protein N-phospho-L-histidine.</text>
        <dbReference type="EC" id="2.7.13.3"/>
    </reaction>
</comment>
<dbReference type="InterPro" id="IPR029151">
    <property type="entry name" value="Sensor-like_sf"/>
</dbReference>
<reference evidence="16 17" key="1">
    <citation type="submission" date="2022-03" db="EMBL/GenBank/DDBJ databases">
        <title>Complete genome analysis of Roseomonas KG 17.1 : a prolific producer of plant growth promoters.</title>
        <authorList>
            <person name="Saadouli I."/>
            <person name="Najjari A."/>
            <person name="Mosbah A."/>
            <person name="Ouzari H.I."/>
        </authorList>
    </citation>
    <scope>NUCLEOTIDE SEQUENCE [LARGE SCALE GENOMIC DNA]</scope>
    <source>
        <strain evidence="16 17">KG17-1</strain>
    </source>
</reference>
<proteinExistence type="predicted"/>
<keyword evidence="11" id="KW-0472">Membrane</keyword>
<keyword evidence="14" id="KW-0732">Signal</keyword>
<accession>A0ABS9W9K2</accession>
<keyword evidence="6" id="KW-0808">Transferase</keyword>
<dbReference type="Proteomes" id="UP001201985">
    <property type="component" value="Unassembled WGS sequence"/>
</dbReference>
<dbReference type="SUPFAM" id="SSF47384">
    <property type="entry name" value="Homodimeric domain of signal transducing histidine kinase"/>
    <property type="match status" value="1"/>
</dbReference>
<evidence type="ECO:0000256" key="4">
    <source>
        <dbReference type="ARBA" id="ARBA00022475"/>
    </source>
</evidence>
<comment type="caution">
    <text evidence="16">The sequence shown here is derived from an EMBL/GenBank/DDBJ whole genome shotgun (WGS) entry which is preliminary data.</text>
</comment>
<dbReference type="SUPFAM" id="SSF103190">
    <property type="entry name" value="Sensory domain-like"/>
    <property type="match status" value="1"/>
</dbReference>
<feature type="domain" description="Histidine kinase" evidence="15">
    <location>
        <begin position="388"/>
        <end position="597"/>
    </location>
</feature>
<dbReference type="PANTHER" id="PTHR43065">
    <property type="entry name" value="SENSOR HISTIDINE KINASE"/>
    <property type="match status" value="1"/>
</dbReference>
<evidence type="ECO:0000256" key="11">
    <source>
        <dbReference type="ARBA" id="ARBA00022989"/>
    </source>
</evidence>
<keyword evidence="9" id="KW-0418">Kinase</keyword>
<dbReference type="InterPro" id="IPR003594">
    <property type="entry name" value="HATPase_dom"/>
</dbReference>
<dbReference type="PROSITE" id="PS50109">
    <property type="entry name" value="HIS_KIN"/>
    <property type="match status" value="1"/>
</dbReference>
<dbReference type="InterPro" id="IPR017055">
    <property type="entry name" value="Sig_transdc_His_kinase_DctB"/>
</dbReference>
<keyword evidence="11" id="KW-1133">Transmembrane helix</keyword>
<evidence type="ECO:0000256" key="6">
    <source>
        <dbReference type="ARBA" id="ARBA00022679"/>
    </source>
</evidence>
<dbReference type="RefSeq" id="WP_238384214.1">
    <property type="nucleotide sequence ID" value="NZ_JALBUU010000079.1"/>
</dbReference>
<keyword evidence="5" id="KW-0597">Phosphoprotein</keyword>
<dbReference type="InterPro" id="IPR036097">
    <property type="entry name" value="HisK_dim/P_sf"/>
</dbReference>
<dbReference type="PANTHER" id="PTHR43065:SF46">
    <property type="entry name" value="C4-DICARBOXYLATE TRANSPORT SENSOR PROTEIN DCTB"/>
    <property type="match status" value="1"/>
</dbReference>
<gene>
    <name evidence="16" type="ORF">MON41_19840</name>
</gene>
<dbReference type="InterPro" id="IPR004358">
    <property type="entry name" value="Sig_transdc_His_kin-like_C"/>
</dbReference>
<evidence type="ECO:0000256" key="2">
    <source>
        <dbReference type="ARBA" id="ARBA00004651"/>
    </source>
</evidence>
<keyword evidence="10 16" id="KW-0067">ATP-binding</keyword>
<evidence type="ECO:0000256" key="9">
    <source>
        <dbReference type="ARBA" id="ARBA00022777"/>
    </source>
</evidence>
<dbReference type="CDD" id="cd00082">
    <property type="entry name" value="HisKA"/>
    <property type="match status" value="1"/>
</dbReference>
<evidence type="ECO:0000313" key="16">
    <source>
        <dbReference type="EMBL" id="MCI0755921.1"/>
    </source>
</evidence>
<keyword evidence="8" id="KW-0547">Nucleotide-binding</keyword>
<evidence type="ECO:0000256" key="14">
    <source>
        <dbReference type="SAM" id="SignalP"/>
    </source>
</evidence>
<dbReference type="InterPro" id="IPR005467">
    <property type="entry name" value="His_kinase_dom"/>
</dbReference>
<dbReference type="EC" id="2.7.13.3" evidence="3"/>
<keyword evidence="12" id="KW-0902">Two-component regulatory system</keyword>
<evidence type="ECO:0000256" key="1">
    <source>
        <dbReference type="ARBA" id="ARBA00000085"/>
    </source>
</evidence>
<dbReference type="Gene3D" id="3.30.450.20">
    <property type="entry name" value="PAS domain"/>
    <property type="match status" value="2"/>
</dbReference>
<feature type="signal peptide" evidence="14">
    <location>
        <begin position="1"/>
        <end position="20"/>
    </location>
</feature>
<comment type="subcellular location">
    <subcellularLocation>
        <location evidence="2">Cell membrane</location>
        <topology evidence="2">Multi-pass membrane protein</topology>
    </subcellularLocation>
</comment>
<protein>
    <recommendedName>
        <fullName evidence="3">histidine kinase</fullName>
        <ecNumber evidence="3">2.7.13.3</ecNumber>
    </recommendedName>
</protein>
<dbReference type="InterPro" id="IPR003661">
    <property type="entry name" value="HisK_dim/P_dom"/>
</dbReference>
<organism evidence="16 17">
    <name type="scientific">Teichococcus vastitatis</name>
    <dbReference type="NCBI Taxonomy" id="2307076"/>
    <lineage>
        <taxon>Bacteria</taxon>
        <taxon>Pseudomonadati</taxon>
        <taxon>Pseudomonadota</taxon>
        <taxon>Alphaproteobacteria</taxon>
        <taxon>Acetobacterales</taxon>
        <taxon>Roseomonadaceae</taxon>
        <taxon>Roseomonas</taxon>
    </lineage>
</organism>
<evidence type="ECO:0000313" key="17">
    <source>
        <dbReference type="Proteomes" id="UP001201985"/>
    </source>
</evidence>
<keyword evidence="4" id="KW-1003">Cell membrane</keyword>
<dbReference type="Gene3D" id="6.10.250.3020">
    <property type="match status" value="1"/>
</dbReference>
<dbReference type="SMART" id="SM00388">
    <property type="entry name" value="HisKA"/>
    <property type="match status" value="1"/>
</dbReference>
<sequence length="597" mass="64107">MRRAAPWLLGLLALVLLDRAADRLATGFALGELETASRAAAVLRLAVLRSEMEKQRSLPVILAQDPDLHRALETLAPERLRALDRKLQRLAEGTRTSVIYALDQSGLTVAASNWQEPTSFVGSDYAFRPYFRDAVANGAAEHFALGSVSNRPGLYISRRLDGAAGPVGVIVIKAEFAEVEEAWARLPEPVLTIDGRGIVTVTSVPEWHFRATLPLTPPARQAIRDSLQFGDTPLTDLMLDREQAPDGRWLARVRGAGAPLGGPFLPVTEVVPGIDWQLTLLAPVRPALEPVRVAARLGALSFGAVAIALLAWATRRRRRARQERAREQVLRLELEARVTARTAELRAANEGLRAEAEERQRAEAAVHRMRDELGQANRLAILGQITASVAHEINQPLAAIRTFADNAALFAERGDIASARKGLGTIASLTERIGAITGELRGFARKATSGEAPVGLRTAIDGALLLLGHRLRQQGIAVEVAVTGNPPVRAERVRLEQVLVNLVGNAIEALQDRADGRIRLEAAETGGRIRLTVSDNGPGLAETVRAALFMPFTTTKSAGLGLGLVISREILAGFGGTLEAPPTGLGACFVLELEKAG</sequence>
<feature type="chain" id="PRO_5046348819" description="histidine kinase" evidence="14">
    <location>
        <begin position="21"/>
        <end position="597"/>
    </location>
</feature>
<evidence type="ECO:0000256" key="12">
    <source>
        <dbReference type="ARBA" id="ARBA00023012"/>
    </source>
</evidence>
<dbReference type="PIRSF" id="PIRSF036431">
    <property type="entry name" value="STHK_DctB"/>
    <property type="match status" value="1"/>
</dbReference>
<dbReference type="Gene3D" id="3.30.565.10">
    <property type="entry name" value="Histidine kinase-like ATPase, C-terminal domain"/>
    <property type="match status" value="1"/>
</dbReference>
<dbReference type="SUPFAM" id="SSF55874">
    <property type="entry name" value="ATPase domain of HSP90 chaperone/DNA topoisomerase II/histidine kinase"/>
    <property type="match status" value="1"/>
</dbReference>
<dbReference type="Pfam" id="PF02518">
    <property type="entry name" value="HATPase_c"/>
    <property type="match status" value="1"/>
</dbReference>
<evidence type="ECO:0000256" key="13">
    <source>
        <dbReference type="SAM" id="Coils"/>
    </source>
</evidence>
<keyword evidence="7" id="KW-0812">Transmembrane</keyword>
<dbReference type="PRINTS" id="PR00344">
    <property type="entry name" value="BCTRLSENSOR"/>
</dbReference>
<keyword evidence="17" id="KW-1185">Reference proteome</keyword>
<dbReference type="GO" id="GO:0005524">
    <property type="term" value="F:ATP binding"/>
    <property type="evidence" value="ECO:0007669"/>
    <property type="project" value="UniProtKB-KW"/>
</dbReference>
<evidence type="ECO:0000256" key="7">
    <source>
        <dbReference type="ARBA" id="ARBA00022692"/>
    </source>
</evidence>
<dbReference type="SMART" id="SM00387">
    <property type="entry name" value="HATPase_c"/>
    <property type="match status" value="1"/>
</dbReference>
<evidence type="ECO:0000256" key="8">
    <source>
        <dbReference type="ARBA" id="ARBA00022741"/>
    </source>
</evidence>
<keyword evidence="13" id="KW-0175">Coiled coil</keyword>
<evidence type="ECO:0000259" key="15">
    <source>
        <dbReference type="PROSITE" id="PS50109"/>
    </source>
</evidence>
<dbReference type="EMBL" id="JALBUU010000079">
    <property type="protein sequence ID" value="MCI0755921.1"/>
    <property type="molecule type" value="Genomic_DNA"/>
</dbReference>
<evidence type="ECO:0000256" key="10">
    <source>
        <dbReference type="ARBA" id="ARBA00022840"/>
    </source>
</evidence>
<feature type="coiled-coil region" evidence="13">
    <location>
        <begin position="317"/>
        <end position="379"/>
    </location>
</feature>
<evidence type="ECO:0000256" key="3">
    <source>
        <dbReference type="ARBA" id="ARBA00012438"/>
    </source>
</evidence>
<dbReference type="InterPro" id="IPR036890">
    <property type="entry name" value="HATPase_C_sf"/>
</dbReference>
<name>A0ABS9W9K2_9PROT</name>
<dbReference type="Gene3D" id="1.10.287.130">
    <property type="match status" value="1"/>
</dbReference>
<dbReference type="Pfam" id="PF00512">
    <property type="entry name" value="HisKA"/>
    <property type="match status" value="1"/>
</dbReference>